<evidence type="ECO:0000313" key="3">
    <source>
        <dbReference type="Proteomes" id="UP001165367"/>
    </source>
</evidence>
<dbReference type="RefSeq" id="WP_237875499.1">
    <property type="nucleotide sequence ID" value="NZ_JAKLTR010000016.1"/>
</dbReference>
<protein>
    <submittedName>
        <fullName evidence="2">Uncharacterized protein</fullName>
    </submittedName>
</protein>
<sequence>MRHIIIRKKLSHLCVCIGSDSQEGKKQKNKRKVSVPETSDKGDVSGTHESVWLVEEAAKALGGQLKIWAKIALDFQTVKRQ</sequence>
<gene>
    <name evidence="2" type="ORF">LZZ85_21880</name>
</gene>
<proteinExistence type="predicted"/>
<dbReference type="EMBL" id="JAKLTR010000016">
    <property type="protein sequence ID" value="MCG2616962.1"/>
    <property type="molecule type" value="Genomic_DNA"/>
</dbReference>
<evidence type="ECO:0000313" key="2">
    <source>
        <dbReference type="EMBL" id="MCG2616962.1"/>
    </source>
</evidence>
<comment type="caution">
    <text evidence="2">The sequence shown here is derived from an EMBL/GenBank/DDBJ whole genome shotgun (WGS) entry which is preliminary data.</text>
</comment>
<keyword evidence="3" id="KW-1185">Reference proteome</keyword>
<evidence type="ECO:0000256" key="1">
    <source>
        <dbReference type="SAM" id="MobiDB-lite"/>
    </source>
</evidence>
<name>A0ABS9KX92_9BACT</name>
<organism evidence="2 3">
    <name type="scientific">Terrimonas ginsenosidimutans</name>
    <dbReference type="NCBI Taxonomy" id="2908004"/>
    <lineage>
        <taxon>Bacteria</taxon>
        <taxon>Pseudomonadati</taxon>
        <taxon>Bacteroidota</taxon>
        <taxon>Chitinophagia</taxon>
        <taxon>Chitinophagales</taxon>
        <taxon>Chitinophagaceae</taxon>
        <taxon>Terrimonas</taxon>
    </lineage>
</organism>
<reference evidence="2" key="1">
    <citation type="submission" date="2022-01" db="EMBL/GenBank/DDBJ databases">
        <authorList>
            <person name="Jo J.-H."/>
            <person name="Im W.-T."/>
        </authorList>
    </citation>
    <scope>NUCLEOTIDE SEQUENCE</scope>
    <source>
        <strain evidence="2">NA20</strain>
    </source>
</reference>
<feature type="region of interest" description="Disordered" evidence="1">
    <location>
        <begin position="21"/>
        <end position="46"/>
    </location>
</feature>
<accession>A0ABS9KX92</accession>
<dbReference type="Proteomes" id="UP001165367">
    <property type="component" value="Unassembled WGS sequence"/>
</dbReference>